<name>A0A846XYA3_9NOCA</name>
<dbReference type="AlphaFoldDB" id="A0A846XYA3"/>
<sequence>MLPLDHHAESGLDAALDAVRDRFGAGTVTRAALLGRGEGLSVPLLPD</sequence>
<dbReference type="Proteomes" id="UP000565711">
    <property type="component" value="Unassembled WGS sequence"/>
</dbReference>
<dbReference type="RefSeq" id="WP_168436106.1">
    <property type="nucleotide sequence ID" value="NZ_JAAXOP010000005.1"/>
</dbReference>
<protein>
    <recommendedName>
        <fullName evidence="3">DNA polymerase IV</fullName>
    </recommendedName>
</protein>
<organism evidence="1 2">
    <name type="scientific">Nocardia vermiculata</name>
    <dbReference type="NCBI Taxonomy" id="257274"/>
    <lineage>
        <taxon>Bacteria</taxon>
        <taxon>Bacillati</taxon>
        <taxon>Actinomycetota</taxon>
        <taxon>Actinomycetes</taxon>
        <taxon>Mycobacteriales</taxon>
        <taxon>Nocardiaceae</taxon>
        <taxon>Nocardia</taxon>
    </lineage>
</organism>
<keyword evidence="2" id="KW-1185">Reference proteome</keyword>
<proteinExistence type="predicted"/>
<dbReference type="EMBL" id="JAAXOP010000005">
    <property type="protein sequence ID" value="NKY50674.1"/>
    <property type="molecule type" value="Genomic_DNA"/>
</dbReference>
<evidence type="ECO:0008006" key="3">
    <source>
        <dbReference type="Google" id="ProtNLM"/>
    </source>
</evidence>
<evidence type="ECO:0000313" key="1">
    <source>
        <dbReference type="EMBL" id="NKY50674.1"/>
    </source>
</evidence>
<comment type="caution">
    <text evidence="1">The sequence shown here is derived from an EMBL/GenBank/DDBJ whole genome shotgun (WGS) entry which is preliminary data.</text>
</comment>
<gene>
    <name evidence="1" type="ORF">HGA08_10670</name>
</gene>
<evidence type="ECO:0000313" key="2">
    <source>
        <dbReference type="Proteomes" id="UP000565711"/>
    </source>
</evidence>
<reference evidence="1 2" key="1">
    <citation type="submission" date="2020-04" db="EMBL/GenBank/DDBJ databases">
        <title>MicrobeNet Type strains.</title>
        <authorList>
            <person name="Nicholson A.C."/>
        </authorList>
    </citation>
    <scope>NUCLEOTIDE SEQUENCE [LARGE SCALE GENOMIC DNA]</scope>
    <source>
        <strain evidence="1 2">JCM 12354</strain>
    </source>
</reference>
<accession>A0A846XYA3</accession>